<gene>
    <name evidence="1" type="ORF">METZ01_LOCUS401026</name>
</gene>
<dbReference type="EMBL" id="UINC01153445">
    <property type="protein sequence ID" value="SVD48172.1"/>
    <property type="molecule type" value="Genomic_DNA"/>
</dbReference>
<evidence type="ECO:0000313" key="1">
    <source>
        <dbReference type="EMBL" id="SVD48172.1"/>
    </source>
</evidence>
<dbReference type="AlphaFoldDB" id="A0A382VNU5"/>
<reference evidence="1" key="1">
    <citation type="submission" date="2018-05" db="EMBL/GenBank/DDBJ databases">
        <authorList>
            <person name="Lanie J.A."/>
            <person name="Ng W.-L."/>
            <person name="Kazmierczak K.M."/>
            <person name="Andrzejewski T.M."/>
            <person name="Davidsen T.M."/>
            <person name="Wayne K.J."/>
            <person name="Tettelin H."/>
            <person name="Glass J.I."/>
            <person name="Rusch D."/>
            <person name="Podicherti R."/>
            <person name="Tsui H.-C.T."/>
            <person name="Winkler M.E."/>
        </authorList>
    </citation>
    <scope>NUCLEOTIDE SEQUENCE</scope>
</reference>
<accession>A0A382VNU5</accession>
<name>A0A382VNU5_9ZZZZ</name>
<sequence length="54" mass="6007">MTYCQKCGCKSHCGVECKSDARNGRGKFLGEIVCEHCRCELCDDRNEPWPGPGV</sequence>
<proteinExistence type="predicted"/>
<organism evidence="1">
    <name type="scientific">marine metagenome</name>
    <dbReference type="NCBI Taxonomy" id="408172"/>
    <lineage>
        <taxon>unclassified sequences</taxon>
        <taxon>metagenomes</taxon>
        <taxon>ecological metagenomes</taxon>
    </lineage>
</organism>
<protein>
    <submittedName>
        <fullName evidence="1">Uncharacterized protein</fullName>
    </submittedName>
</protein>